<organism evidence="1 2">
    <name type="scientific">Pseudocohnilembus persalinus</name>
    <name type="common">Ciliate</name>
    <dbReference type="NCBI Taxonomy" id="266149"/>
    <lineage>
        <taxon>Eukaryota</taxon>
        <taxon>Sar</taxon>
        <taxon>Alveolata</taxon>
        <taxon>Ciliophora</taxon>
        <taxon>Intramacronucleata</taxon>
        <taxon>Oligohymenophorea</taxon>
        <taxon>Scuticociliatia</taxon>
        <taxon>Philasterida</taxon>
        <taxon>Pseudocohnilembidae</taxon>
        <taxon>Pseudocohnilembus</taxon>
    </lineage>
</organism>
<proteinExistence type="predicted"/>
<dbReference type="AlphaFoldDB" id="A0A0V0Q7Q7"/>
<dbReference type="InParanoid" id="A0A0V0Q7Q7"/>
<sequence length="132" mass="15867">MEFFQVNPLKNYEFLKVLLYVLEDTSSDNLMVSDWIQQNFDSFNNFMLSILQDESQQDPDLYNNDDQQEDKMLYNVKLNSLIKDLRHFFNYNDNPQLFIQNLEIKLINNSNTIQAQHDLDNPNRFDDILNDF</sequence>
<evidence type="ECO:0000313" key="2">
    <source>
        <dbReference type="Proteomes" id="UP000054937"/>
    </source>
</evidence>
<gene>
    <name evidence="1" type="ORF">PPERSA_01713</name>
</gene>
<name>A0A0V0Q7Q7_PSEPJ</name>
<accession>A0A0V0Q7Q7</accession>
<protein>
    <submittedName>
        <fullName evidence="1">Uncharacterized protein</fullName>
    </submittedName>
</protein>
<dbReference type="Proteomes" id="UP000054937">
    <property type="component" value="Unassembled WGS sequence"/>
</dbReference>
<reference evidence="1 2" key="1">
    <citation type="journal article" date="2015" name="Sci. Rep.">
        <title>Genome of the facultative scuticociliatosis pathogen Pseudocohnilembus persalinus provides insight into its virulence through horizontal gene transfer.</title>
        <authorList>
            <person name="Xiong J."/>
            <person name="Wang G."/>
            <person name="Cheng J."/>
            <person name="Tian M."/>
            <person name="Pan X."/>
            <person name="Warren A."/>
            <person name="Jiang C."/>
            <person name="Yuan D."/>
            <person name="Miao W."/>
        </authorList>
    </citation>
    <scope>NUCLEOTIDE SEQUENCE [LARGE SCALE GENOMIC DNA]</scope>
    <source>
        <strain evidence="1">36N120E</strain>
    </source>
</reference>
<comment type="caution">
    <text evidence="1">The sequence shown here is derived from an EMBL/GenBank/DDBJ whole genome shotgun (WGS) entry which is preliminary data.</text>
</comment>
<dbReference type="EMBL" id="LDAU01000256">
    <property type="protein sequence ID" value="KRW98275.1"/>
    <property type="molecule type" value="Genomic_DNA"/>
</dbReference>
<evidence type="ECO:0000313" key="1">
    <source>
        <dbReference type="EMBL" id="KRW98275.1"/>
    </source>
</evidence>
<keyword evidence="2" id="KW-1185">Reference proteome</keyword>